<organism evidence="4">
    <name type="scientific">Bacillus glycinifermentans</name>
    <dbReference type="NCBI Taxonomy" id="1664069"/>
    <lineage>
        <taxon>Bacteria</taxon>
        <taxon>Bacillati</taxon>
        <taxon>Bacillota</taxon>
        <taxon>Bacilli</taxon>
        <taxon>Bacillales</taxon>
        <taxon>Bacillaceae</taxon>
        <taxon>Bacillus</taxon>
    </lineage>
</organism>
<feature type="compositionally biased region" description="Acidic residues" evidence="1">
    <location>
        <begin position="667"/>
        <end position="680"/>
    </location>
</feature>
<dbReference type="InterPro" id="IPR058112">
    <property type="entry name" value="CD3337_EF1877-like"/>
</dbReference>
<feature type="transmembrane region" description="Helical" evidence="2">
    <location>
        <begin position="411"/>
        <end position="431"/>
    </location>
</feature>
<feature type="transmembrane region" description="Helical" evidence="2">
    <location>
        <begin position="191"/>
        <end position="211"/>
    </location>
</feature>
<feature type="compositionally biased region" description="Basic and acidic residues" evidence="1">
    <location>
        <begin position="711"/>
        <end position="725"/>
    </location>
</feature>
<dbReference type="AlphaFoldDB" id="A0A2I7ZJM9"/>
<protein>
    <submittedName>
        <fullName evidence="4">Uncharacterized protein</fullName>
    </submittedName>
</protein>
<evidence type="ECO:0000256" key="1">
    <source>
        <dbReference type="SAM" id="MobiDB-lite"/>
    </source>
</evidence>
<feature type="compositionally biased region" description="Acidic residues" evidence="1">
    <location>
        <begin position="589"/>
        <end position="603"/>
    </location>
</feature>
<keyword evidence="2" id="KW-1133">Transmembrane helix</keyword>
<evidence type="ECO:0000256" key="2">
    <source>
        <dbReference type="SAM" id="Phobius"/>
    </source>
</evidence>
<feature type="region of interest" description="Disordered" evidence="1">
    <location>
        <begin position="541"/>
        <end position="731"/>
    </location>
</feature>
<keyword evidence="3" id="KW-0732">Signal</keyword>
<keyword evidence="2" id="KW-0472">Membrane</keyword>
<feature type="transmembrane region" description="Helical" evidence="2">
    <location>
        <begin position="158"/>
        <end position="179"/>
    </location>
</feature>
<keyword evidence="4" id="KW-0614">Plasmid</keyword>
<dbReference type="EMBL" id="MF996509">
    <property type="protein sequence ID" value="AUS92802.1"/>
    <property type="molecule type" value="Genomic_DNA"/>
</dbReference>
<dbReference type="NCBIfam" id="NF046089">
    <property type="entry name" value="CD3337_EF1877"/>
    <property type="match status" value="1"/>
</dbReference>
<reference evidence="4" key="1">
    <citation type="submission" date="2017-09" db="EMBL/GenBank/DDBJ databases">
        <title>Sequences of three plasmids isolated from Bacillus glycinfermentans NCCP 15922.</title>
        <authorList>
            <person name="Yu W.-S."/>
            <person name="Do H.-N."/>
            <person name="Cheong H.-M."/>
            <person name="Hwang K.-J."/>
        </authorList>
    </citation>
    <scope>NUCLEOTIDE SEQUENCE</scope>
    <source>
        <strain evidence="4">KBN06P03352</strain>
        <plasmid evidence="4">unnamed1</plasmid>
    </source>
</reference>
<feature type="chain" id="PRO_5014402363" evidence="3">
    <location>
        <begin position="24"/>
        <end position="731"/>
    </location>
</feature>
<feature type="transmembrane region" description="Helical" evidence="2">
    <location>
        <begin position="382"/>
        <end position="405"/>
    </location>
</feature>
<sequence length="731" mass="80397">MSKKKLILLISLIFLLIPITVSAAEDNENKKSQSISGTLVEKDYSKLEDGEEANYYLDVSAKTGDEEDKNAVENFFDTAKSWVTGDAIKDGISAQFYEFINLTANLIFEWNKMATNIMIGFLNFAFETEIIDNWIDVLDDMMGSLTGINNLRFTENGLFGSFIGFITVFAALATVFQIVFKRALIGAFGTLAKTVLVLGLSLILFTNYAPFMKGMNLLSNTISQSLLTGSSNSVTEDHRSPDELREDVSKNLWDMFIVRPYLIMQYGEEDIDKVGVDRVNKLLKMPKGEKRQKYIEQMEISENGNKMMTYDKVPDRFVFSFIYSPINAIVSIPIYLLALALIVFQIWFLLMGFVAPFALVWAAFPGQIGVLKKYAIELSFPLICKVFATVATLFIFVLGFMVYNIGSAGNISQYLIIVFMQFVMLVLLFLLRKRISGIFKAGKNFALDRLREDVNSLKESISDLGKGLVNVGVAATTGGSSAAATAAAGKILDKSSKVEVDDNNDYADQENDGSVPLTTIAGLAAGNTATAADAAKVATAAASNAEDNSEDEDEDGSKPLAKATDIDQQKENEEESEKPHLRLVHNANEEDEEEIGEANEADFSEGPVNDETIPLVSMDDYMDSSSAETAATAEDEGKDPSVSNWEGDQPLVSMYDFLDETNKSEVEESELGVEAEEESKSEDASKLLASINQEEYKSADEPVTEPPSENADSHQLEEDMGDVRYKGGASH</sequence>
<feature type="compositionally biased region" description="Low complexity" evidence="1">
    <location>
        <begin position="623"/>
        <end position="632"/>
    </location>
</feature>
<geneLocation type="plasmid" evidence="4">
    <name>unnamed1</name>
</geneLocation>
<feature type="transmembrane region" description="Helical" evidence="2">
    <location>
        <begin position="334"/>
        <end position="361"/>
    </location>
</feature>
<name>A0A2I7ZJM9_9BACI</name>
<proteinExistence type="predicted"/>
<keyword evidence="2" id="KW-0812">Transmembrane</keyword>
<dbReference type="RefSeq" id="WP_048406218.1">
    <property type="nucleotide sequence ID" value="NZ_JARRUA010000024.1"/>
</dbReference>
<feature type="signal peptide" evidence="3">
    <location>
        <begin position="1"/>
        <end position="23"/>
    </location>
</feature>
<evidence type="ECO:0000256" key="3">
    <source>
        <dbReference type="SAM" id="SignalP"/>
    </source>
</evidence>
<accession>A0A2I7ZJM9</accession>
<evidence type="ECO:0000313" key="4">
    <source>
        <dbReference type="EMBL" id="AUS92802.1"/>
    </source>
</evidence>